<dbReference type="Pfam" id="PF02535">
    <property type="entry name" value="Zip"/>
    <property type="match status" value="1"/>
</dbReference>
<comment type="caution">
    <text evidence="6">The sequence shown here is derived from an EMBL/GenBank/DDBJ whole genome shotgun (WGS) entry which is preliminary data.</text>
</comment>
<evidence type="ECO:0000256" key="2">
    <source>
        <dbReference type="ARBA" id="ARBA00022692"/>
    </source>
</evidence>
<dbReference type="PANTHER" id="PTHR11040">
    <property type="entry name" value="ZINC/IRON TRANSPORTER"/>
    <property type="match status" value="1"/>
</dbReference>
<dbReference type="InterPro" id="IPR003689">
    <property type="entry name" value="ZIP"/>
</dbReference>
<feature type="transmembrane region" description="Helical" evidence="5">
    <location>
        <begin position="89"/>
        <end position="111"/>
    </location>
</feature>
<protein>
    <submittedName>
        <fullName evidence="6">Uncharacterized protein</fullName>
    </submittedName>
</protein>
<comment type="subcellular location">
    <subcellularLocation>
        <location evidence="1">Membrane</location>
        <topology evidence="1">Multi-pass membrane protein</topology>
    </subcellularLocation>
</comment>
<evidence type="ECO:0000313" key="7">
    <source>
        <dbReference type="Proteomes" id="UP001634394"/>
    </source>
</evidence>
<feature type="transmembrane region" description="Helical" evidence="5">
    <location>
        <begin position="6"/>
        <end position="28"/>
    </location>
</feature>
<feature type="transmembrane region" description="Helical" evidence="5">
    <location>
        <begin position="215"/>
        <end position="234"/>
    </location>
</feature>
<evidence type="ECO:0000256" key="3">
    <source>
        <dbReference type="ARBA" id="ARBA00022989"/>
    </source>
</evidence>
<feature type="transmembrane region" description="Helical" evidence="5">
    <location>
        <begin position="48"/>
        <end position="69"/>
    </location>
</feature>
<organism evidence="6 7">
    <name type="scientific">Sinanodonta woodiana</name>
    <name type="common">Chinese pond mussel</name>
    <name type="synonym">Anodonta woodiana</name>
    <dbReference type="NCBI Taxonomy" id="1069815"/>
    <lineage>
        <taxon>Eukaryota</taxon>
        <taxon>Metazoa</taxon>
        <taxon>Spiralia</taxon>
        <taxon>Lophotrochozoa</taxon>
        <taxon>Mollusca</taxon>
        <taxon>Bivalvia</taxon>
        <taxon>Autobranchia</taxon>
        <taxon>Heteroconchia</taxon>
        <taxon>Palaeoheterodonta</taxon>
        <taxon>Unionida</taxon>
        <taxon>Unionoidea</taxon>
        <taxon>Unionidae</taxon>
        <taxon>Unioninae</taxon>
        <taxon>Sinanodonta</taxon>
    </lineage>
</organism>
<feature type="transmembrane region" description="Helical" evidence="5">
    <location>
        <begin position="338"/>
        <end position="357"/>
    </location>
</feature>
<proteinExistence type="predicted"/>
<feature type="transmembrane region" description="Helical" evidence="5">
    <location>
        <begin position="304"/>
        <end position="326"/>
    </location>
</feature>
<dbReference type="PANTHER" id="PTHR11040:SF140">
    <property type="entry name" value="ZRT (ZRT), IRT- (IRT-) LIKE PROTEIN TRANSPORTER"/>
    <property type="match status" value="1"/>
</dbReference>
<accession>A0ABD3VZL5</accession>
<evidence type="ECO:0000256" key="4">
    <source>
        <dbReference type="ARBA" id="ARBA00023136"/>
    </source>
</evidence>
<keyword evidence="4 5" id="KW-0472">Membrane</keyword>
<keyword evidence="3 5" id="KW-1133">Transmembrane helix</keyword>
<dbReference type="AlphaFoldDB" id="A0ABD3VZL5"/>
<keyword evidence="2 5" id="KW-0812">Transmembrane</keyword>
<dbReference type="Proteomes" id="UP001634394">
    <property type="component" value="Unassembled WGS sequence"/>
</dbReference>
<sequence length="369" mass="40620">MELKIVKVLVLVSLFILTFSLGSLPLVVSRIFQNRATTIHQKTIYKRILSFLSCFAAGVFLATCFLDLLPDVRENLISVLMKMNILTSFPIAEFVAMFGLFLILIVEQIVLTVKERRIEYSAAQKPLLACDSDRGIPNQNKSLMRSVSEEHSIKGISDEVSTQSSLSESYHKTEDTSRLLTGHTHNMDDDDVFAHEEHVLPGQESEHSHSFLRSVMLLLAISLHSVFEGLAVGLQQKIEGVIDIFLALLLHKCILSFSLGMSLIQSKLSKAGVLRSILLFSSTAPIGIAVGMGIVTLSGSQTSILIQGLLTGIACGTFLYVTFFEMLPDEFNSSDQRLLKVVCLLLGFGTVTAILFLHSEPHAACYTIP</sequence>
<name>A0ABD3VZL5_SINWO</name>
<dbReference type="EMBL" id="JBJQND010000009">
    <property type="protein sequence ID" value="KAL3866775.1"/>
    <property type="molecule type" value="Genomic_DNA"/>
</dbReference>
<dbReference type="GO" id="GO:0016020">
    <property type="term" value="C:membrane"/>
    <property type="evidence" value="ECO:0007669"/>
    <property type="project" value="UniProtKB-SubCell"/>
</dbReference>
<feature type="transmembrane region" description="Helical" evidence="5">
    <location>
        <begin position="240"/>
        <end position="264"/>
    </location>
</feature>
<dbReference type="GO" id="GO:0006829">
    <property type="term" value="P:zinc ion transport"/>
    <property type="evidence" value="ECO:0007669"/>
    <property type="project" value="UniProtKB-ARBA"/>
</dbReference>
<gene>
    <name evidence="6" type="ORF">ACJMK2_044048</name>
</gene>
<keyword evidence="7" id="KW-1185">Reference proteome</keyword>
<evidence type="ECO:0000313" key="6">
    <source>
        <dbReference type="EMBL" id="KAL3866775.1"/>
    </source>
</evidence>
<evidence type="ECO:0000256" key="1">
    <source>
        <dbReference type="ARBA" id="ARBA00004141"/>
    </source>
</evidence>
<feature type="transmembrane region" description="Helical" evidence="5">
    <location>
        <begin position="276"/>
        <end position="298"/>
    </location>
</feature>
<reference evidence="6 7" key="1">
    <citation type="submission" date="2024-11" db="EMBL/GenBank/DDBJ databases">
        <title>Chromosome-level genome assembly of the freshwater bivalve Anodonta woodiana.</title>
        <authorList>
            <person name="Chen X."/>
        </authorList>
    </citation>
    <scope>NUCLEOTIDE SEQUENCE [LARGE SCALE GENOMIC DNA]</scope>
    <source>
        <strain evidence="6">MN2024</strain>
        <tissue evidence="6">Gills</tissue>
    </source>
</reference>
<evidence type="ECO:0000256" key="5">
    <source>
        <dbReference type="SAM" id="Phobius"/>
    </source>
</evidence>